<dbReference type="InterPro" id="IPR009056">
    <property type="entry name" value="Cyt_c-like_dom"/>
</dbReference>
<keyword evidence="8" id="KW-1185">Reference proteome</keyword>
<dbReference type="PANTHER" id="PTHR35008:SF9">
    <property type="entry name" value="CYTOCHROME C DOMAIN-CONTAINING PROTEIN"/>
    <property type="match status" value="1"/>
</dbReference>
<evidence type="ECO:0000313" key="7">
    <source>
        <dbReference type="EMBL" id="RYU91983.1"/>
    </source>
</evidence>
<name>A0A4Q5LRI4_9SPHI</name>
<evidence type="ECO:0000256" key="2">
    <source>
        <dbReference type="ARBA" id="ARBA00022723"/>
    </source>
</evidence>
<evidence type="ECO:0000256" key="1">
    <source>
        <dbReference type="ARBA" id="ARBA00022617"/>
    </source>
</evidence>
<organism evidence="7 8">
    <name type="scientific">Mucilaginibacter terrigena</name>
    <dbReference type="NCBI Taxonomy" id="2492395"/>
    <lineage>
        <taxon>Bacteria</taxon>
        <taxon>Pseudomonadati</taxon>
        <taxon>Bacteroidota</taxon>
        <taxon>Sphingobacteriia</taxon>
        <taxon>Sphingobacteriales</taxon>
        <taxon>Sphingobacteriaceae</taxon>
        <taxon>Mucilaginibacter</taxon>
    </lineage>
</organism>
<dbReference type="PANTHER" id="PTHR35008">
    <property type="entry name" value="BLL4482 PROTEIN-RELATED"/>
    <property type="match status" value="1"/>
</dbReference>
<keyword evidence="1 4" id="KW-0349">Heme</keyword>
<reference evidence="7 8" key="1">
    <citation type="submission" date="2019-02" db="EMBL/GenBank/DDBJ databases">
        <title>Bacterial novel species Mucilaginibacter sp. 17JY9-4 isolated from soil.</title>
        <authorList>
            <person name="Jung H.-Y."/>
        </authorList>
    </citation>
    <scope>NUCLEOTIDE SEQUENCE [LARGE SCALE GENOMIC DNA]</scope>
    <source>
        <strain evidence="7 8">17JY9-4</strain>
    </source>
</reference>
<keyword evidence="3 4" id="KW-0408">Iron</keyword>
<dbReference type="Pfam" id="PF00034">
    <property type="entry name" value="Cytochrom_C"/>
    <property type="match status" value="1"/>
</dbReference>
<keyword evidence="5" id="KW-0472">Membrane</keyword>
<dbReference type="RefSeq" id="WP_129874712.1">
    <property type="nucleotide sequence ID" value="NZ_SEWG01000001.1"/>
</dbReference>
<evidence type="ECO:0000256" key="5">
    <source>
        <dbReference type="SAM" id="Phobius"/>
    </source>
</evidence>
<keyword evidence="5" id="KW-0812">Transmembrane</keyword>
<dbReference type="GO" id="GO:0046872">
    <property type="term" value="F:metal ion binding"/>
    <property type="evidence" value="ECO:0007669"/>
    <property type="project" value="UniProtKB-KW"/>
</dbReference>
<dbReference type="InterPro" id="IPR036909">
    <property type="entry name" value="Cyt_c-like_dom_sf"/>
</dbReference>
<dbReference type="OrthoDB" id="9779283at2"/>
<evidence type="ECO:0000256" key="4">
    <source>
        <dbReference type="PROSITE-ProRule" id="PRU00433"/>
    </source>
</evidence>
<dbReference type="Gene3D" id="1.10.760.10">
    <property type="entry name" value="Cytochrome c-like domain"/>
    <property type="match status" value="2"/>
</dbReference>
<keyword evidence="2 4" id="KW-0479">Metal-binding</keyword>
<dbReference type="GO" id="GO:0020037">
    <property type="term" value="F:heme binding"/>
    <property type="evidence" value="ECO:0007669"/>
    <property type="project" value="InterPro"/>
</dbReference>
<accession>A0A4Q5LRI4</accession>
<dbReference type="AlphaFoldDB" id="A0A4Q5LRI4"/>
<dbReference type="Proteomes" id="UP000293331">
    <property type="component" value="Unassembled WGS sequence"/>
</dbReference>
<keyword evidence="5" id="KW-1133">Transmembrane helix</keyword>
<evidence type="ECO:0000259" key="6">
    <source>
        <dbReference type="PROSITE" id="PS51007"/>
    </source>
</evidence>
<dbReference type="InterPro" id="IPR051459">
    <property type="entry name" value="Cytochrome_c-type_DH"/>
</dbReference>
<comment type="caution">
    <text evidence="7">The sequence shown here is derived from an EMBL/GenBank/DDBJ whole genome shotgun (WGS) entry which is preliminary data.</text>
</comment>
<sequence>MKDQQKDVRLVKSAGSMPRYAIYCILIGLTGVIITFIALSHELGKPLVKRKGIELKSNLIPASRPVPANAWKAPAENTIPAGKAGDAIRYGRELLAHTAKYFGPKGTIAVISNGMNCQNCHLDAGKKIFGNNYASFISSYPKRSNRSGRITLPAERITECFERSLAAIKTPDTSGKEIKAMLAYMSWLGQNVKKGQNLFGNATEKLAFMNHAADPVKGKSVFLAKCQKCHGVSGEGLLAADKVTYIYPPLWGKHSYNDGAGMYRLINFAGFVKNNMPYGSTYQNPQLTDEEAWNVSAFVNSQPRPHKDQRMDWNDLKKKPIDFPFGPYLDTFSEKQHKYGPYKPIKEAQKALIDKKS</sequence>
<proteinExistence type="predicted"/>
<dbReference type="EMBL" id="SEWG01000001">
    <property type="protein sequence ID" value="RYU91983.1"/>
    <property type="molecule type" value="Genomic_DNA"/>
</dbReference>
<protein>
    <submittedName>
        <fullName evidence="7">C-type cytochrome</fullName>
    </submittedName>
</protein>
<feature type="domain" description="Cytochrome c" evidence="6">
    <location>
        <begin position="213"/>
        <end position="303"/>
    </location>
</feature>
<feature type="transmembrane region" description="Helical" evidence="5">
    <location>
        <begin position="20"/>
        <end position="39"/>
    </location>
</feature>
<dbReference type="SUPFAM" id="SSF46626">
    <property type="entry name" value="Cytochrome c"/>
    <property type="match status" value="2"/>
</dbReference>
<dbReference type="PROSITE" id="PS51007">
    <property type="entry name" value="CYTC"/>
    <property type="match status" value="1"/>
</dbReference>
<evidence type="ECO:0000256" key="3">
    <source>
        <dbReference type="ARBA" id="ARBA00023004"/>
    </source>
</evidence>
<dbReference type="GO" id="GO:0009055">
    <property type="term" value="F:electron transfer activity"/>
    <property type="evidence" value="ECO:0007669"/>
    <property type="project" value="InterPro"/>
</dbReference>
<evidence type="ECO:0000313" key="8">
    <source>
        <dbReference type="Proteomes" id="UP000293331"/>
    </source>
</evidence>
<gene>
    <name evidence="7" type="ORF">EWM62_00640</name>
</gene>